<protein>
    <submittedName>
        <fullName evidence="1">Uncharacterized protein</fullName>
    </submittedName>
</protein>
<dbReference type="AlphaFoldDB" id="A0A5M8QPX2"/>
<comment type="caution">
    <text evidence="1">The sequence shown here is derived from an EMBL/GenBank/DDBJ whole genome shotgun (WGS) entry which is preliminary data.</text>
</comment>
<accession>A0A5M8QPX2</accession>
<evidence type="ECO:0000313" key="1">
    <source>
        <dbReference type="EMBL" id="KAA6437090.1"/>
    </source>
</evidence>
<dbReference type="OrthoDB" id="963365at2"/>
<organism evidence="1 2">
    <name type="scientific">Dyadobacter flavalbus</name>
    <dbReference type="NCBI Taxonomy" id="2579942"/>
    <lineage>
        <taxon>Bacteria</taxon>
        <taxon>Pseudomonadati</taxon>
        <taxon>Bacteroidota</taxon>
        <taxon>Cytophagia</taxon>
        <taxon>Cytophagales</taxon>
        <taxon>Spirosomataceae</taxon>
        <taxon>Dyadobacter</taxon>
    </lineage>
</organism>
<gene>
    <name evidence="1" type="ORF">FEM33_19455</name>
</gene>
<evidence type="ECO:0000313" key="2">
    <source>
        <dbReference type="Proteomes" id="UP000323994"/>
    </source>
</evidence>
<reference evidence="1 2" key="1">
    <citation type="submission" date="2019-05" db="EMBL/GenBank/DDBJ databases">
        <authorList>
            <person name="Qu J.-H."/>
        </authorList>
    </citation>
    <scope>NUCLEOTIDE SEQUENCE [LARGE SCALE GENOMIC DNA]</scope>
    <source>
        <strain evidence="1 2">NS28</strain>
    </source>
</reference>
<dbReference type="Proteomes" id="UP000323994">
    <property type="component" value="Unassembled WGS sequence"/>
</dbReference>
<sequence>MYLFLEQVSEVNEDTEYDHSKEYLVEAIKQLVKEKGLTSIDEDFETPFVHPMITVQKWVEELKTTVRETLLENPH</sequence>
<keyword evidence="2" id="KW-1185">Reference proteome</keyword>
<name>A0A5M8QPX2_9BACT</name>
<dbReference type="EMBL" id="VBSN01000059">
    <property type="protein sequence ID" value="KAA6437090.1"/>
    <property type="molecule type" value="Genomic_DNA"/>
</dbReference>
<proteinExistence type="predicted"/>